<dbReference type="SUPFAM" id="SSF49899">
    <property type="entry name" value="Concanavalin A-like lectins/glucanases"/>
    <property type="match status" value="1"/>
</dbReference>
<feature type="domain" description="PKD" evidence="5">
    <location>
        <begin position="882"/>
        <end position="971"/>
    </location>
</feature>
<dbReference type="InterPro" id="IPR013783">
    <property type="entry name" value="Ig-like_fold"/>
</dbReference>
<dbReference type="InterPro" id="IPR011047">
    <property type="entry name" value="Quinoprotein_ADH-like_sf"/>
</dbReference>
<dbReference type="InterPro" id="IPR015943">
    <property type="entry name" value="WD40/YVTN_repeat-like_dom_sf"/>
</dbReference>
<evidence type="ECO:0000256" key="3">
    <source>
        <dbReference type="SAM" id="MobiDB-lite"/>
    </source>
</evidence>
<proteinExistence type="predicted"/>
<gene>
    <name evidence="6" type="ORF">P4R38_19680</name>
</gene>
<feature type="domain" description="PKD" evidence="5">
    <location>
        <begin position="796"/>
        <end position="879"/>
    </location>
</feature>
<dbReference type="Pfam" id="PF18911">
    <property type="entry name" value="PKD_4"/>
    <property type="match status" value="2"/>
</dbReference>
<evidence type="ECO:0000256" key="2">
    <source>
        <dbReference type="ARBA" id="ARBA00023157"/>
    </source>
</evidence>
<dbReference type="PANTHER" id="PTHR36842:SF1">
    <property type="entry name" value="PROTEIN TOLB"/>
    <property type="match status" value="1"/>
</dbReference>
<evidence type="ECO:0000256" key="4">
    <source>
        <dbReference type="SAM" id="SignalP"/>
    </source>
</evidence>
<dbReference type="Pfam" id="PF12768">
    <property type="entry name" value="Rax2"/>
    <property type="match status" value="1"/>
</dbReference>
<feature type="signal peptide" evidence="4">
    <location>
        <begin position="1"/>
        <end position="37"/>
    </location>
</feature>
<dbReference type="InterPro" id="IPR024982">
    <property type="entry name" value="Rax2-like_C"/>
</dbReference>
<dbReference type="InterPro" id="IPR036116">
    <property type="entry name" value="FN3_sf"/>
</dbReference>
<evidence type="ECO:0000256" key="1">
    <source>
        <dbReference type="ARBA" id="ARBA00022729"/>
    </source>
</evidence>
<feature type="chain" id="PRO_5045646573" evidence="4">
    <location>
        <begin position="38"/>
        <end position="1180"/>
    </location>
</feature>
<dbReference type="Pfam" id="PF13385">
    <property type="entry name" value="Laminin_G_3"/>
    <property type="match status" value="1"/>
</dbReference>
<organism evidence="6 7">
    <name type="scientific">Luteipulveratus flavus</name>
    <dbReference type="NCBI Taxonomy" id="3031728"/>
    <lineage>
        <taxon>Bacteria</taxon>
        <taxon>Bacillati</taxon>
        <taxon>Actinomycetota</taxon>
        <taxon>Actinomycetes</taxon>
        <taxon>Micrococcales</taxon>
        <taxon>Dermacoccaceae</taxon>
        <taxon>Luteipulveratus</taxon>
    </lineage>
</organism>
<dbReference type="Gene3D" id="2.60.40.10">
    <property type="entry name" value="Immunoglobulins"/>
    <property type="match status" value="3"/>
</dbReference>
<dbReference type="Gene3D" id="2.60.120.200">
    <property type="match status" value="1"/>
</dbReference>
<dbReference type="Proteomes" id="UP001528912">
    <property type="component" value="Unassembled WGS sequence"/>
</dbReference>
<dbReference type="SMART" id="SM00089">
    <property type="entry name" value="PKD"/>
    <property type="match status" value="2"/>
</dbReference>
<dbReference type="PANTHER" id="PTHR36842">
    <property type="entry name" value="PROTEIN TOLB HOMOLOG"/>
    <property type="match status" value="1"/>
</dbReference>
<evidence type="ECO:0000313" key="7">
    <source>
        <dbReference type="Proteomes" id="UP001528912"/>
    </source>
</evidence>
<dbReference type="RefSeq" id="WP_277193688.1">
    <property type="nucleotide sequence ID" value="NZ_JAROAV010000057.1"/>
</dbReference>
<dbReference type="SUPFAM" id="SSF49265">
    <property type="entry name" value="Fibronectin type III"/>
    <property type="match status" value="1"/>
</dbReference>
<name>A0ABT6CDJ0_9MICO</name>
<evidence type="ECO:0000259" key="5">
    <source>
        <dbReference type="PROSITE" id="PS50093"/>
    </source>
</evidence>
<dbReference type="SUPFAM" id="SSF49299">
    <property type="entry name" value="PKD domain"/>
    <property type="match status" value="2"/>
</dbReference>
<keyword evidence="2" id="KW-1015">Disulfide bond</keyword>
<keyword evidence="7" id="KW-1185">Reference proteome</keyword>
<dbReference type="EMBL" id="JAROAV010000057">
    <property type="protein sequence ID" value="MDF8266477.1"/>
    <property type="molecule type" value="Genomic_DNA"/>
</dbReference>
<feature type="compositionally biased region" description="Polar residues" evidence="3">
    <location>
        <begin position="886"/>
        <end position="901"/>
    </location>
</feature>
<accession>A0ABT6CDJ0</accession>
<dbReference type="InterPro" id="IPR006558">
    <property type="entry name" value="LamG-like"/>
</dbReference>
<dbReference type="CDD" id="cd00146">
    <property type="entry name" value="PKD"/>
    <property type="match status" value="2"/>
</dbReference>
<sequence length="1180" mass="121780">MSSHHPLPGAARRVAVLLSTLALVLTTAVTLATPARADVSPGLPPVQQRSASTVTADSLPTAQIGNGVVWTQLIAGDTVYAGGEFSTARPPGAAAGTSEVSRNNLLAYSLSTGQLLPFNPSMNSKVYALALSPDKKRLYVGGAFTTVGGVWRSRIAAFDTATGALISSFAPEVGYNVKSIVATNDTVYVGGLFTSVAGNQRMHLAAFQASDGALLTWAPSTDLNVQAMSLTPDGSKLVLAGNFTTINGIRATGLGAVDARTGAVVPWKANQTLSNTGDTAGFLSMRTDGTYMYSTGWTYGPGDLEGTVAMNPADGSIAWIEDCHGDTYDVFPASSGTVYTVSHAHYCTNIGGYFESSPWDTNQRRALAFTREPTGTVAHDAVANQYTDFYGLPAPSMVNWFPTLDVGTFTGQTQAAWTVTGNDDYVVMGGEFPRVNLKGQQGLARFATKPAAPAKRPPSFSAGSFVPTLRGLTAGSVRVAFQANSDTDDLNLTYRIVRDGDTAHPVATFTAASTFWNRPSLGWTDTGLTPGSTHTYRVSATDGDGNTASGDTASITLPASAPTSAYARQVQDDGASLYWRFGEPSGTAVLDWAGVRDGLASSGMTRGAPGAISGDTDAAGRFGGTSTGLVASQAAVEAPQNFSVEAWVKTKTTRGGRIVGFGNRASGASTRADRFLSMDGSGRITLGMFPGSVKTVTTTGAYNDGGWHHLVGTVGADGMRLYVDGVQRGQLSTVVGGESYQGYWRVGGDTLSGWPNRPTSDYLQGDIDDVAVYPKVMTAPLVANHYNLGRSGTPAPNLPPTAAFTSSADYLAASFDASGSSDPDGSIASYAWDFGDGTAAGSGVSPQHTYAAAGSYPVKLTVTDNDGATTVLTRTVTVEKRPNTPPTASFTSAEQGLTSSFDAAGSSDPDGSIASYAWDFGDGTAAGSGVSPQHTYAQGGTYPVKLTVTDNDGGTATVTRSVTVVALVTFAKDEFGRTVTGGLGSADTGGTWTLSGGASLFGVDGSVGTVRMSGPGATAKAYLGSVSRQDQDITLDVSLDKVPVGANAYTSVVARRIGTSDYRAKVLWRPDGQVSLYLSRTVSGTETTLRNLTVPGLTFAAGQAATVRLQVSGTAPTTVQAKVWKAGTSEPTAWTATATDTTTELAGPGGLGVETYLGSTSTNAPIVASLDHLLARNPQP</sequence>
<dbReference type="InterPro" id="IPR035986">
    <property type="entry name" value="PKD_dom_sf"/>
</dbReference>
<dbReference type="Gene3D" id="2.130.10.10">
    <property type="entry name" value="YVTN repeat-like/Quinoprotein amine dehydrogenase"/>
    <property type="match status" value="1"/>
</dbReference>
<reference evidence="6 7" key="1">
    <citation type="submission" date="2023-03" db="EMBL/GenBank/DDBJ databases">
        <title>YIM 133296 draft genome.</title>
        <authorList>
            <person name="Xiong L."/>
        </authorList>
    </citation>
    <scope>NUCLEOTIDE SEQUENCE [LARGE SCALE GENOMIC DNA]</scope>
    <source>
        <strain evidence="6 7">YIM 133296</strain>
    </source>
</reference>
<dbReference type="SMART" id="SM00560">
    <property type="entry name" value="LamGL"/>
    <property type="match status" value="1"/>
</dbReference>
<keyword evidence="1 4" id="KW-0732">Signal</keyword>
<feature type="region of interest" description="Disordered" evidence="3">
    <location>
        <begin position="877"/>
        <end position="908"/>
    </location>
</feature>
<dbReference type="InterPro" id="IPR000601">
    <property type="entry name" value="PKD_dom"/>
</dbReference>
<dbReference type="InterPro" id="IPR022409">
    <property type="entry name" value="PKD/Chitinase_dom"/>
</dbReference>
<dbReference type="InterPro" id="IPR013320">
    <property type="entry name" value="ConA-like_dom_sf"/>
</dbReference>
<dbReference type="SUPFAM" id="SSF50998">
    <property type="entry name" value="Quinoprotein alcohol dehydrogenase-like"/>
    <property type="match status" value="1"/>
</dbReference>
<protein>
    <submittedName>
        <fullName evidence="6">PKD domain-containing protein</fullName>
    </submittedName>
</protein>
<comment type="caution">
    <text evidence="6">The sequence shown here is derived from an EMBL/GenBank/DDBJ whole genome shotgun (WGS) entry which is preliminary data.</text>
</comment>
<dbReference type="PROSITE" id="PS50093">
    <property type="entry name" value="PKD"/>
    <property type="match status" value="2"/>
</dbReference>
<evidence type="ECO:0000313" key="6">
    <source>
        <dbReference type="EMBL" id="MDF8266477.1"/>
    </source>
</evidence>